<accession>D2QZ55</accession>
<dbReference type="Pfam" id="PF13414">
    <property type="entry name" value="TPR_11"/>
    <property type="match status" value="1"/>
</dbReference>
<feature type="chain" id="PRO_5003035303" evidence="5">
    <location>
        <begin position="20"/>
        <end position="331"/>
    </location>
</feature>
<dbReference type="EMBL" id="CP001848">
    <property type="protein sequence ID" value="ADB18247.1"/>
    <property type="molecule type" value="Genomic_DNA"/>
</dbReference>
<evidence type="ECO:0000313" key="6">
    <source>
        <dbReference type="EMBL" id="ADB18247.1"/>
    </source>
</evidence>
<feature type="repeat" description="TPR" evidence="3">
    <location>
        <begin position="207"/>
        <end position="240"/>
    </location>
</feature>
<gene>
    <name evidence="6" type="ordered locus">Psta_3586</name>
</gene>
<dbReference type="InterPro" id="IPR011990">
    <property type="entry name" value="TPR-like_helical_dom_sf"/>
</dbReference>
<feature type="repeat" description="TPR" evidence="3">
    <location>
        <begin position="143"/>
        <end position="176"/>
    </location>
</feature>
<feature type="compositionally biased region" description="Polar residues" evidence="4">
    <location>
        <begin position="280"/>
        <end position="292"/>
    </location>
</feature>
<dbReference type="PROSITE" id="PS50005">
    <property type="entry name" value="TPR"/>
    <property type="match status" value="2"/>
</dbReference>
<dbReference type="InterPro" id="IPR019734">
    <property type="entry name" value="TPR_rpt"/>
</dbReference>
<evidence type="ECO:0000256" key="1">
    <source>
        <dbReference type="ARBA" id="ARBA00022737"/>
    </source>
</evidence>
<evidence type="ECO:0000313" key="7">
    <source>
        <dbReference type="Proteomes" id="UP000001887"/>
    </source>
</evidence>
<dbReference type="PROSITE" id="PS51257">
    <property type="entry name" value="PROKAR_LIPOPROTEIN"/>
    <property type="match status" value="1"/>
</dbReference>
<evidence type="ECO:0000256" key="5">
    <source>
        <dbReference type="SAM" id="SignalP"/>
    </source>
</evidence>
<dbReference type="PANTHER" id="PTHR44858">
    <property type="entry name" value="TETRATRICOPEPTIDE REPEAT PROTEIN 6"/>
    <property type="match status" value="1"/>
</dbReference>
<dbReference type="InterPro" id="IPR050498">
    <property type="entry name" value="Ycf3"/>
</dbReference>
<dbReference type="SMART" id="SM00028">
    <property type="entry name" value="TPR"/>
    <property type="match status" value="3"/>
</dbReference>
<dbReference type="Proteomes" id="UP000001887">
    <property type="component" value="Chromosome"/>
</dbReference>
<dbReference type="eggNOG" id="COG0457">
    <property type="taxonomic scope" value="Bacteria"/>
</dbReference>
<dbReference type="OrthoDB" id="215821at2"/>
<sequence precursor="true">MKSSLPTIAIIALSTLSLATGCKSMPWNNDGGMKLPSPWSTVSGSSKKSTTDKVASSKSSKKIPKNAEKNANDPLSMEIARGRSMERNGDYAKAREHYESLWKDNSQNAELAHRLGVVADQQKRHIEAEQYFMISLRINPDAAQVRGDLGYCYFLQGKLPQAESNLMQAIKMEPQNARLHNNLGLVFGHMGKYEFAYDEFCKGGSEADAYYNLAFVLASQDKTEDAMECFREALVSDPKHKGAREALESFAQFEALPEHLKNANNDIASNVRMVPYQENLDGSGNDSQQTSAEFGIPSSRDAGRHTRSLQNRSRAMLNSNMQSNRDAQFGN</sequence>
<dbReference type="Pfam" id="PF13432">
    <property type="entry name" value="TPR_16"/>
    <property type="match status" value="1"/>
</dbReference>
<protein>
    <submittedName>
        <fullName evidence="6">Tetratricopeptide TPR_2 repeat protein</fullName>
    </submittedName>
</protein>
<name>D2QZ55_PIRSD</name>
<organism evidence="6 7">
    <name type="scientific">Pirellula staleyi (strain ATCC 27377 / DSM 6068 / ICPB 4128)</name>
    <name type="common">Pirella staleyi</name>
    <dbReference type="NCBI Taxonomy" id="530564"/>
    <lineage>
        <taxon>Bacteria</taxon>
        <taxon>Pseudomonadati</taxon>
        <taxon>Planctomycetota</taxon>
        <taxon>Planctomycetia</taxon>
        <taxon>Pirellulales</taxon>
        <taxon>Pirellulaceae</taxon>
        <taxon>Pirellula</taxon>
    </lineage>
</organism>
<dbReference type="Gene3D" id="1.25.40.10">
    <property type="entry name" value="Tetratricopeptide repeat domain"/>
    <property type="match status" value="2"/>
</dbReference>
<dbReference type="PANTHER" id="PTHR44858:SF1">
    <property type="entry name" value="UDP-N-ACETYLGLUCOSAMINE--PEPTIDE N-ACETYLGLUCOSAMINYLTRANSFERASE SPINDLY-RELATED"/>
    <property type="match status" value="1"/>
</dbReference>
<dbReference type="SUPFAM" id="SSF48452">
    <property type="entry name" value="TPR-like"/>
    <property type="match status" value="1"/>
</dbReference>
<keyword evidence="7" id="KW-1185">Reference proteome</keyword>
<keyword evidence="5" id="KW-0732">Signal</keyword>
<dbReference type="STRING" id="530564.Psta_3586"/>
<dbReference type="AlphaFoldDB" id="D2QZ55"/>
<evidence type="ECO:0000256" key="4">
    <source>
        <dbReference type="SAM" id="MobiDB-lite"/>
    </source>
</evidence>
<feature type="region of interest" description="Disordered" evidence="4">
    <location>
        <begin position="29"/>
        <end position="73"/>
    </location>
</feature>
<feature type="compositionally biased region" description="Low complexity" evidence="4">
    <location>
        <begin position="37"/>
        <end position="48"/>
    </location>
</feature>
<feature type="region of interest" description="Disordered" evidence="4">
    <location>
        <begin position="278"/>
        <end position="308"/>
    </location>
</feature>
<dbReference type="HOGENOM" id="CLU_839005_0_0_0"/>
<evidence type="ECO:0000256" key="3">
    <source>
        <dbReference type="PROSITE-ProRule" id="PRU00339"/>
    </source>
</evidence>
<keyword evidence="1" id="KW-0677">Repeat</keyword>
<evidence type="ECO:0000256" key="2">
    <source>
        <dbReference type="ARBA" id="ARBA00022803"/>
    </source>
</evidence>
<dbReference type="Pfam" id="PF00515">
    <property type="entry name" value="TPR_1"/>
    <property type="match status" value="1"/>
</dbReference>
<feature type="signal peptide" evidence="5">
    <location>
        <begin position="1"/>
        <end position="19"/>
    </location>
</feature>
<proteinExistence type="predicted"/>
<dbReference type="KEGG" id="psl:Psta_3586"/>
<keyword evidence="2 3" id="KW-0802">TPR repeat</keyword>
<dbReference type="PROSITE" id="PS50293">
    <property type="entry name" value="TPR_REGION"/>
    <property type="match status" value="1"/>
</dbReference>
<reference evidence="6 7" key="1">
    <citation type="journal article" date="2009" name="Stand. Genomic Sci.">
        <title>Complete genome sequence of Pirellula staleyi type strain (ATCC 27377).</title>
        <authorList>
            <person name="Clum A."/>
            <person name="Tindall B.J."/>
            <person name="Sikorski J."/>
            <person name="Ivanova N."/>
            <person name="Mavrommatis K."/>
            <person name="Lucas S."/>
            <person name="Glavina del Rio T."/>
            <person name="Nolan M."/>
            <person name="Chen F."/>
            <person name="Tice H."/>
            <person name="Pitluck S."/>
            <person name="Cheng J.F."/>
            <person name="Chertkov O."/>
            <person name="Brettin T."/>
            <person name="Han C."/>
            <person name="Detter J.C."/>
            <person name="Kuske C."/>
            <person name="Bruce D."/>
            <person name="Goodwin L."/>
            <person name="Ovchinikova G."/>
            <person name="Pati A."/>
            <person name="Mikhailova N."/>
            <person name="Chen A."/>
            <person name="Palaniappan K."/>
            <person name="Land M."/>
            <person name="Hauser L."/>
            <person name="Chang Y.J."/>
            <person name="Jeffries C.D."/>
            <person name="Chain P."/>
            <person name="Rohde M."/>
            <person name="Goker M."/>
            <person name="Bristow J."/>
            <person name="Eisen J.A."/>
            <person name="Markowitz V."/>
            <person name="Hugenholtz P."/>
            <person name="Kyrpides N.C."/>
            <person name="Klenk H.P."/>
            <person name="Lapidus A."/>
        </authorList>
    </citation>
    <scope>NUCLEOTIDE SEQUENCE [LARGE SCALE GENOMIC DNA]</scope>
    <source>
        <strain evidence="7">ATCC 27377 / DSM 6068 / ICPB 4128</strain>
    </source>
</reference>